<dbReference type="InterPro" id="IPR014729">
    <property type="entry name" value="Rossmann-like_a/b/a_fold"/>
</dbReference>
<proteinExistence type="inferred from homology"/>
<evidence type="ECO:0000256" key="2">
    <source>
        <dbReference type="PIRNR" id="PIRNR006276"/>
    </source>
</evidence>
<dbReference type="InterPro" id="IPR006016">
    <property type="entry name" value="UspA"/>
</dbReference>
<evidence type="ECO:0000256" key="1">
    <source>
        <dbReference type="ARBA" id="ARBA00008791"/>
    </source>
</evidence>
<evidence type="ECO:0000259" key="3">
    <source>
        <dbReference type="Pfam" id="PF00582"/>
    </source>
</evidence>
<dbReference type="SUPFAM" id="SSF52402">
    <property type="entry name" value="Adenine nucleotide alpha hydrolases-like"/>
    <property type="match status" value="1"/>
</dbReference>
<organism evidence="4 5">
    <name type="scientific">Photobacterium atrarenae</name>
    <dbReference type="NCBI Taxonomy" id="865757"/>
    <lineage>
        <taxon>Bacteria</taxon>
        <taxon>Pseudomonadati</taxon>
        <taxon>Pseudomonadota</taxon>
        <taxon>Gammaproteobacteria</taxon>
        <taxon>Vibrionales</taxon>
        <taxon>Vibrionaceae</taxon>
        <taxon>Photobacterium</taxon>
    </lineage>
</organism>
<keyword evidence="2" id="KW-0963">Cytoplasm</keyword>
<reference evidence="4" key="1">
    <citation type="submission" date="2022-07" db="EMBL/GenBank/DDBJ databases">
        <title>Genome sequencing of Photobacterium atrarenae GJH2-4.</title>
        <authorList>
            <person name="Park S.-J."/>
        </authorList>
    </citation>
    <scope>NUCLEOTIDE SEQUENCE</scope>
    <source>
        <strain evidence="4">GJH2-4</strain>
    </source>
</reference>
<dbReference type="EMBL" id="CP101509">
    <property type="protein sequence ID" value="UTV30706.1"/>
    <property type="molecule type" value="Genomic_DNA"/>
</dbReference>
<comment type="subcellular location">
    <subcellularLocation>
        <location evidence="2">Cytoplasm</location>
    </subcellularLocation>
</comment>
<gene>
    <name evidence="4" type="ORF">NNL38_19280</name>
</gene>
<sequence>MGYKHLLLAVNLDEYAEYLISKAAEQARIHHALFSVIHMDPDLGHLEVGVREYDAVNIDESEHYESVAAMRRLLKGTNYPLYKHLFYTGYLEDQLITAISQFEVDLLVLGHHQCNLFRQLFLSPSEPLVRQMPCDLLLLKLND</sequence>
<keyword evidence="5" id="KW-1185">Reference proteome</keyword>
<name>A0ABY5GNJ7_9GAMM</name>
<dbReference type="RefSeq" id="WP_255392072.1">
    <property type="nucleotide sequence ID" value="NZ_CP101509.1"/>
</dbReference>
<dbReference type="Gene3D" id="3.40.50.620">
    <property type="entry name" value="HUPs"/>
    <property type="match status" value="1"/>
</dbReference>
<accession>A0ABY5GNJ7</accession>
<evidence type="ECO:0000313" key="4">
    <source>
        <dbReference type="EMBL" id="UTV30706.1"/>
    </source>
</evidence>
<dbReference type="Pfam" id="PF00582">
    <property type="entry name" value="Usp"/>
    <property type="match status" value="1"/>
</dbReference>
<comment type="similarity">
    <text evidence="1 2">Belongs to the universal stress protein A family.</text>
</comment>
<feature type="domain" description="UspA" evidence="3">
    <location>
        <begin position="3"/>
        <end position="140"/>
    </location>
</feature>
<evidence type="ECO:0000313" key="5">
    <source>
        <dbReference type="Proteomes" id="UP001057998"/>
    </source>
</evidence>
<protein>
    <recommendedName>
        <fullName evidence="2">Universal stress protein</fullName>
    </recommendedName>
</protein>
<dbReference type="Proteomes" id="UP001057998">
    <property type="component" value="Chromosome 2"/>
</dbReference>
<dbReference type="InterPro" id="IPR006015">
    <property type="entry name" value="Universal_stress_UspA"/>
</dbReference>
<dbReference type="PIRSF" id="PIRSF006276">
    <property type="entry name" value="UspA"/>
    <property type="match status" value="1"/>
</dbReference>